<comment type="similarity">
    <text evidence="3 9">Belongs to the SRP72 family.</text>
</comment>
<comment type="function">
    <text evidence="9">Component of the signal recognition particle (SRP) complex, a ribonucleoprotein complex that mediates the cotranslational targeting of secretory and membrane proteins to the endoplasmic reticulum (ER).</text>
</comment>
<evidence type="ECO:0000313" key="13">
    <source>
        <dbReference type="Proteomes" id="UP000018144"/>
    </source>
</evidence>
<dbReference type="AlphaFoldDB" id="U4LK81"/>
<keyword evidence="6" id="KW-0256">Endoplasmic reticulum</keyword>
<evidence type="ECO:0000313" key="12">
    <source>
        <dbReference type="EMBL" id="CCX31977.1"/>
    </source>
</evidence>
<comment type="subcellular location">
    <subcellularLocation>
        <location evidence="2 9">Cytoplasm</location>
    </subcellularLocation>
    <subcellularLocation>
        <location evidence="1">Endoplasmic reticulum</location>
    </subcellularLocation>
</comment>
<evidence type="ECO:0000256" key="10">
    <source>
        <dbReference type="SAM" id="MobiDB-lite"/>
    </source>
</evidence>
<evidence type="ECO:0000256" key="4">
    <source>
        <dbReference type="ARBA" id="ARBA00018350"/>
    </source>
</evidence>
<dbReference type="GO" id="GO:0008312">
    <property type="term" value="F:7S RNA binding"/>
    <property type="evidence" value="ECO:0007669"/>
    <property type="project" value="InterPro"/>
</dbReference>
<dbReference type="PIRSF" id="PIRSF038922">
    <property type="entry name" value="SRP72"/>
    <property type="match status" value="1"/>
</dbReference>
<name>U4LK81_PYROM</name>
<evidence type="ECO:0000256" key="8">
    <source>
        <dbReference type="ARBA" id="ARBA00023274"/>
    </source>
</evidence>
<protein>
    <recommendedName>
        <fullName evidence="4 9">Signal recognition particle subunit SRP72</fullName>
    </recommendedName>
</protein>
<evidence type="ECO:0000256" key="7">
    <source>
        <dbReference type="ARBA" id="ARBA00023135"/>
    </source>
</evidence>
<dbReference type="SUPFAM" id="SSF48452">
    <property type="entry name" value="TPR-like"/>
    <property type="match status" value="1"/>
</dbReference>
<dbReference type="STRING" id="1076935.U4LK81"/>
<dbReference type="OrthoDB" id="5421607at2759"/>
<gene>
    <name evidence="12" type="ORF">PCON_12054</name>
</gene>
<dbReference type="GO" id="GO:0006614">
    <property type="term" value="P:SRP-dependent cotranslational protein targeting to membrane"/>
    <property type="evidence" value="ECO:0007669"/>
    <property type="project" value="UniProtKB-UniRule"/>
</dbReference>
<dbReference type="PANTHER" id="PTHR14094:SF9">
    <property type="entry name" value="SIGNAL RECOGNITION PARTICLE SUBUNIT SRP72"/>
    <property type="match status" value="1"/>
</dbReference>
<sequence>MAAAQYTPESLDTLLQQLSLSEDAAPNPEEILKHANNVLKKSKGNPRALHTKVVALLNLDRHEDAFKVLASQEGQAIAEIAVLERAYCLWKLGKPQEAVDWVKKAPASSRGLKHITAQAYYRLENFEEVSKILAELAATPYEAPNEDADLRINTRAADALLAWDGKRGNIADKKVSSEDLEIFEATFNAACVQIACGKFGQATVLLKQSRKLWESIDDLSPEEKDAELEPVIVQEIYVSLRTGKFDQAKKLADELSAKTIKDEALRVVATVNKIAVDSQTKDYNPYLAFQTYNETIKAATSPKAQPFGFQARILAQDDAILSLNIGKTNEAQNKATRYHTVYPSEENFNAISAAAQTANKTGADVNKKLEKLVTANPTDIGLAVSLVQTRMSAGNITGSISVLESLFAALEPAKKFQPGLVGLLVKLYEHQGRKQHVRKILSEASEWWRSTPQPDLTLLRAAGKSKLESENPADLISAGEIFSSLLAANPSDRNAIAGIVASYATTEPSKISNHADTLTPVDKLIAGIDVDALESAGVAQPPRKRSAEDEIAPSTKAKKTKKRKPRLPKNYDPSKTVDPERWLPMRDRSYYKPKGRKGKQKASASTQGGPVQEQTIGMEGTKVISVPAPKKGGKKKRGN</sequence>
<dbReference type="Proteomes" id="UP000018144">
    <property type="component" value="Unassembled WGS sequence"/>
</dbReference>
<evidence type="ECO:0000259" key="11">
    <source>
        <dbReference type="Pfam" id="PF08492"/>
    </source>
</evidence>
<keyword evidence="5 9" id="KW-0963">Cytoplasm</keyword>
<evidence type="ECO:0000256" key="6">
    <source>
        <dbReference type="ARBA" id="ARBA00022824"/>
    </source>
</evidence>
<feature type="compositionally biased region" description="Basic and acidic residues" evidence="10">
    <location>
        <begin position="575"/>
        <end position="590"/>
    </location>
</feature>
<feature type="compositionally biased region" description="Polar residues" evidence="10">
    <location>
        <begin position="602"/>
        <end position="615"/>
    </location>
</feature>
<organism evidence="12 13">
    <name type="scientific">Pyronema omphalodes (strain CBS 100304)</name>
    <name type="common">Pyronema confluens</name>
    <dbReference type="NCBI Taxonomy" id="1076935"/>
    <lineage>
        <taxon>Eukaryota</taxon>
        <taxon>Fungi</taxon>
        <taxon>Dikarya</taxon>
        <taxon>Ascomycota</taxon>
        <taxon>Pezizomycotina</taxon>
        <taxon>Pezizomycetes</taxon>
        <taxon>Pezizales</taxon>
        <taxon>Pyronemataceae</taxon>
        <taxon>Pyronema</taxon>
    </lineage>
</organism>
<dbReference type="Pfam" id="PF17004">
    <property type="entry name" value="SRP_TPR_like"/>
    <property type="match status" value="1"/>
</dbReference>
<dbReference type="InterPro" id="IPR013699">
    <property type="entry name" value="Signal_recog_part_SRP72_RNA-bd"/>
</dbReference>
<dbReference type="GO" id="GO:0043022">
    <property type="term" value="F:ribosome binding"/>
    <property type="evidence" value="ECO:0007669"/>
    <property type="project" value="TreeGrafter"/>
</dbReference>
<dbReference type="OMA" id="NDMKVLA"/>
<keyword evidence="7 9" id="KW-0733">Signal recognition particle</keyword>
<evidence type="ECO:0000256" key="2">
    <source>
        <dbReference type="ARBA" id="ARBA00004496"/>
    </source>
</evidence>
<feature type="domain" description="Signal recognition particle SRP72 subunit RNA-binding" evidence="11">
    <location>
        <begin position="545"/>
        <end position="593"/>
    </location>
</feature>
<dbReference type="InterPro" id="IPR026270">
    <property type="entry name" value="SRP72"/>
</dbReference>
<dbReference type="GO" id="GO:0005786">
    <property type="term" value="C:signal recognition particle, endoplasmic reticulum targeting"/>
    <property type="evidence" value="ECO:0007669"/>
    <property type="project" value="UniProtKB-UniRule"/>
</dbReference>
<proteinExistence type="inferred from homology"/>
<reference evidence="12 13" key="1">
    <citation type="journal article" date="2013" name="PLoS Genet.">
        <title>The genome and development-dependent transcriptomes of Pyronema confluens: a window into fungal evolution.</title>
        <authorList>
            <person name="Traeger S."/>
            <person name="Altegoer F."/>
            <person name="Freitag M."/>
            <person name="Gabaldon T."/>
            <person name="Kempken F."/>
            <person name="Kumar A."/>
            <person name="Marcet-Houben M."/>
            <person name="Poggeler S."/>
            <person name="Stajich J.E."/>
            <person name="Nowrousian M."/>
        </authorList>
    </citation>
    <scope>NUCLEOTIDE SEQUENCE [LARGE SCALE GENOMIC DNA]</scope>
    <source>
        <strain evidence="13">CBS 100304</strain>
        <tissue evidence="12">Vegetative mycelium</tissue>
    </source>
</reference>
<dbReference type="PANTHER" id="PTHR14094">
    <property type="entry name" value="SIGNAL RECOGNITION PARTICLE 72"/>
    <property type="match status" value="1"/>
</dbReference>
<dbReference type="eggNOG" id="KOG2376">
    <property type="taxonomic scope" value="Eukaryota"/>
</dbReference>
<dbReference type="InterPro" id="IPR011990">
    <property type="entry name" value="TPR-like_helical_dom_sf"/>
</dbReference>
<dbReference type="GO" id="GO:0005783">
    <property type="term" value="C:endoplasmic reticulum"/>
    <property type="evidence" value="ECO:0007669"/>
    <property type="project" value="UniProtKB-SubCell"/>
</dbReference>
<evidence type="ECO:0000256" key="5">
    <source>
        <dbReference type="ARBA" id="ARBA00022490"/>
    </source>
</evidence>
<feature type="region of interest" description="Disordered" evidence="10">
    <location>
        <begin position="536"/>
        <end position="639"/>
    </location>
</feature>
<evidence type="ECO:0000256" key="9">
    <source>
        <dbReference type="PIRNR" id="PIRNR038922"/>
    </source>
</evidence>
<accession>U4LK81</accession>
<keyword evidence="8 9" id="KW-0687">Ribonucleoprotein</keyword>
<dbReference type="EMBL" id="HF935702">
    <property type="protein sequence ID" value="CCX31977.1"/>
    <property type="molecule type" value="Genomic_DNA"/>
</dbReference>
<evidence type="ECO:0000256" key="3">
    <source>
        <dbReference type="ARBA" id="ARBA00007676"/>
    </source>
</evidence>
<feature type="compositionally biased region" description="Basic residues" evidence="10">
    <location>
        <begin position="591"/>
        <end position="600"/>
    </location>
</feature>
<dbReference type="Pfam" id="PF08492">
    <property type="entry name" value="SRP72"/>
    <property type="match status" value="1"/>
</dbReference>
<dbReference type="InterPro" id="IPR031545">
    <property type="entry name" value="SRP72_TPR-like"/>
</dbReference>
<dbReference type="Gene3D" id="1.25.40.10">
    <property type="entry name" value="Tetratricopeptide repeat domain"/>
    <property type="match status" value="1"/>
</dbReference>
<evidence type="ECO:0000256" key="1">
    <source>
        <dbReference type="ARBA" id="ARBA00004240"/>
    </source>
</evidence>
<keyword evidence="13" id="KW-1185">Reference proteome</keyword>
<feature type="compositionally biased region" description="Basic residues" evidence="10">
    <location>
        <begin position="556"/>
        <end position="567"/>
    </location>
</feature>